<protein>
    <submittedName>
        <fullName evidence="1">Uncharacterized protein</fullName>
    </submittedName>
</protein>
<organism evidence="1 2">
    <name type="scientific">Paenibacillus borealis</name>
    <dbReference type="NCBI Taxonomy" id="160799"/>
    <lineage>
        <taxon>Bacteria</taxon>
        <taxon>Bacillati</taxon>
        <taxon>Bacillota</taxon>
        <taxon>Bacilli</taxon>
        <taxon>Bacillales</taxon>
        <taxon>Paenibacillaceae</taxon>
        <taxon>Paenibacillus</taxon>
    </lineage>
</organism>
<proteinExistence type="predicted"/>
<accession>A0ABX3HB74</accession>
<name>A0ABX3HB74_PAEBO</name>
<keyword evidence="2" id="KW-1185">Reference proteome</keyword>
<evidence type="ECO:0000313" key="1">
    <source>
        <dbReference type="EMBL" id="OMD47251.1"/>
    </source>
</evidence>
<dbReference type="Proteomes" id="UP000187412">
    <property type="component" value="Unassembled WGS sequence"/>
</dbReference>
<sequence>MQKYSFPASLFMDSLPLRNCLERTEYDVTGLYIIFGNANVLYVCNSFKSRQNDCAPASRGQT</sequence>
<gene>
    <name evidence="1" type="ORF">BSK56_13795</name>
</gene>
<dbReference type="EMBL" id="MPTB01000016">
    <property type="protein sequence ID" value="OMD47251.1"/>
    <property type="molecule type" value="Genomic_DNA"/>
</dbReference>
<reference evidence="1 2" key="1">
    <citation type="submission" date="2016-10" db="EMBL/GenBank/DDBJ databases">
        <title>Paenibacillus species isolates.</title>
        <authorList>
            <person name="Beno S.M."/>
        </authorList>
    </citation>
    <scope>NUCLEOTIDE SEQUENCE [LARGE SCALE GENOMIC DNA]</scope>
    <source>
        <strain evidence="1 2">FSL H7-0744</strain>
    </source>
</reference>
<comment type="caution">
    <text evidence="1">The sequence shown here is derived from an EMBL/GenBank/DDBJ whole genome shotgun (WGS) entry which is preliminary data.</text>
</comment>
<evidence type="ECO:0000313" key="2">
    <source>
        <dbReference type="Proteomes" id="UP000187412"/>
    </source>
</evidence>